<evidence type="ECO:0000256" key="10">
    <source>
        <dbReference type="RuleBase" id="RU366015"/>
    </source>
</evidence>
<dbReference type="AlphaFoldDB" id="D8RW60"/>
<gene>
    <name evidence="12" type="ORF">SELMODRAFT_103051</name>
</gene>
<dbReference type="Pfam" id="PF00190">
    <property type="entry name" value="Cupin_1"/>
    <property type="match status" value="1"/>
</dbReference>
<feature type="binding site" evidence="8">
    <location>
        <position position="107"/>
    </location>
    <ligand>
        <name>Mn(2+)</name>
        <dbReference type="ChEBI" id="CHEBI:29035"/>
    </ligand>
</feature>
<protein>
    <recommendedName>
        <fullName evidence="10">Germin-like protein</fullName>
    </recommendedName>
</protein>
<feature type="binding site" evidence="8">
    <location>
        <position position="146"/>
    </location>
    <ligand>
        <name>Mn(2+)</name>
        <dbReference type="ChEBI" id="CHEBI:29035"/>
    </ligand>
</feature>
<feature type="binding site" evidence="8">
    <location>
        <position position="102"/>
    </location>
    <ligand>
        <name>Mn(2+)</name>
        <dbReference type="ChEBI" id="CHEBI:29035"/>
    </ligand>
</feature>
<reference evidence="12 13" key="1">
    <citation type="journal article" date="2011" name="Science">
        <title>The Selaginella genome identifies genetic changes associated with the evolution of vascular plants.</title>
        <authorList>
            <person name="Banks J.A."/>
            <person name="Nishiyama T."/>
            <person name="Hasebe M."/>
            <person name="Bowman J.L."/>
            <person name="Gribskov M."/>
            <person name="dePamphilis C."/>
            <person name="Albert V.A."/>
            <person name="Aono N."/>
            <person name="Aoyama T."/>
            <person name="Ambrose B.A."/>
            <person name="Ashton N.W."/>
            <person name="Axtell M.J."/>
            <person name="Barker E."/>
            <person name="Barker M.S."/>
            <person name="Bennetzen J.L."/>
            <person name="Bonawitz N.D."/>
            <person name="Chapple C."/>
            <person name="Cheng C."/>
            <person name="Correa L.G."/>
            <person name="Dacre M."/>
            <person name="DeBarry J."/>
            <person name="Dreyer I."/>
            <person name="Elias M."/>
            <person name="Engstrom E.M."/>
            <person name="Estelle M."/>
            <person name="Feng L."/>
            <person name="Finet C."/>
            <person name="Floyd S.K."/>
            <person name="Frommer W.B."/>
            <person name="Fujita T."/>
            <person name="Gramzow L."/>
            <person name="Gutensohn M."/>
            <person name="Harholt J."/>
            <person name="Hattori M."/>
            <person name="Heyl A."/>
            <person name="Hirai T."/>
            <person name="Hiwatashi Y."/>
            <person name="Ishikawa M."/>
            <person name="Iwata M."/>
            <person name="Karol K.G."/>
            <person name="Koehler B."/>
            <person name="Kolukisaoglu U."/>
            <person name="Kubo M."/>
            <person name="Kurata T."/>
            <person name="Lalonde S."/>
            <person name="Li K."/>
            <person name="Li Y."/>
            <person name="Litt A."/>
            <person name="Lyons E."/>
            <person name="Manning G."/>
            <person name="Maruyama T."/>
            <person name="Michael T.P."/>
            <person name="Mikami K."/>
            <person name="Miyazaki S."/>
            <person name="Morinaga S."/>
            <person name="Murata T."/>
            <person name="Mueller-Roeber B."/>
            <person name="Nelson D.R."/>
            <person name="Obara M."/>
            <person name="Oguri Y."/>
            <person name="Olmstead R.G."/>
            <person name="Onodera N."/>
            <person name="Petersen B.L."/>
            <person name="Pils B."/>
            <person name="Prigge M."/>
            <person name="Rensing S.A."/>
            <person name="Riano-Pachon D.M."/>
            <person name="Roberts A.W."/>
            <person name="Sato Y."/>
            <person name="Scheller H.V."/>
            <person name="Schulz B."/>
            <person name="Schulz C."/>
            <person name="Shakirov E.V."/>
            <person name="Shibagaki N."/>
            <person name="Shinohara N."/>
            <person name="Shippen D.E."/>
            <person name="Soerensen I."/>
            <person name="Sotooka R."/>
            <person name="Sugimoto N."/>
            <person name="Sugita M."/>
            <person name="Sumikawa N."/>
            <person name="Tanurdzic M."/>
            <person name="Theissen G."/>
            <person name="Ulvskov P."/>
            <person name="Wakazuki S."/>
            <person name="Weng J.K."/>
            <person name="Willats W.W."/>
            <person name="Wipf D."/>
            <person name="Wolf P.G."/>
            <person name="Yang L."/>
            <person name="Zimmer A.D."/>
            <person name="Zhu Q."/>
            <person name="Mitros T."/>
            <person name="Hellsten U."/>
            <person name="Loque D."/>
            <person name="Otillar R."/>
            <person name="Salamov A."/>
            <person name="Schmutz J."/>
            <person name="Shapiro H."/>
            <person name="Lindquist E."/>
            <person name="Lucas S."/>
            <person name="Rokhsar D."/>
            <person name="Grigoriev I.V."/>
        </authorList>
    </citation>
    <scope>NUCLEOTIDE SEQUENCE [LARGE SCALE GENOMIC DNA]</scope>
</reference>
<evidence type="ECO:0000256" key="6">
    <source>
        <dbReference type="ARBA" id="ARBA00023211"/>
    </source>
</evidence>
<keyword evidence="6 7" id="KW-0464">Manganese</keyword>
<evidence type="ECO:0000313" key="12">
    <source>
        <dbReference type="EMBL" id="EFJ23614.1"/>
    </source>
</evidence>
<dbReference type="SUPFAM" id="SSF51182">
    <property type="entry name" value="RmlC-like cupins"/>
    <property type="match status" value="1"/>
</dbReference>
<evidence type="ECO:0000313" key="13">
    <source>
        <dbReference type="Proteomes" id="UP000001514"/>
    </source>
</evidence>
<organism evidence="13">
    <name type="scientific">Selaginella moellendorffii</name>
    <name type="common">Spikemoss</name>
    <dbReference type="NCBI Taxonomy" id="88036"/>
    <lineage>
        <taxon>Eukaryota</taxon>
        <taxon>Viridiplantae</taxon>
        <taxon>Streptophyta</taxon>
        <taxon>Embryophyta</taxon>
        <taxon>Tracheophyta</taxon>
        <taxon>Lycopodiopsida</taxon>
        <taxon>Selaginellales</taxon>
        <taxon>Selaginellaceae</taxon>
        <taxon>Selaginella</taxon>
    </lineage>
</organism>
<evidence type="ECO:0000256" key="7">
    <source>
        <dbReference type="PIRSR" id="PIRSR601929-1"/>
    </source>
</evidence>
<dbReference type="GO" id="GO:0048046">
    <property type="term" value="C:apoplast"/>
    <property type="evidence" value="ECO:0007669"/>
    <property type="project" value="UniProtKB-SubCell"/>
</dbReference>
<dbReference type="InterPro" id="IPR006045">
    <property type="entry name" value="Cupin_1"/>
</dbReference>
<dbReference type="InterPro" id="IPR011051">
    <property type="entry name" value="RmlC_Cupin_sf"/>
</dbReference>
<keyword evidence="13" id="KW-1185">Reference proteome</keyword>
<name>D8RW60_SELML</name>
<dbReference type="PANTHER" id="PTHR31238">
    <property type="entry name" value="GERMIN-LIKE PROTEIN SUBFAMILY 3 MEMBER 3"/>
    <property type="match status" value="1"/>
</dbReference>
<evidence type="ECO:0000256" key="8">
    <source>
        <dbReference type="PIRSR" id="PIRSR601929-2"/>
    </source>
</evidence>
<accession>D8RW60</accession>
<dbReference type="SMART" id="SM00835">
    <property type="entry name" value="Cupin_1"/>
    <property type="match status" value="1"/>
</dbReference>
<proteinExistence type="inferred from homology"/>
<dbReference type="Gene3D" id="2.60.120.10">
    <property type="entry name" value="Jelly Rolls"/>
    <property type="match status" value="1"/>
</dbReference>
<dbReference type="Gramene" id="EFJ23614">
    <property type="protein sequence ID" value="EFJ23614"/>
    <property type="gene ID" value="SELMODRAFT_103051"/>
</dbReference>
<feature type="disulfide bond" evidence="9">
    <location>
        <begin position="21"/>
        <end position="37"/>
    </location>
</feature>
<evidence type="ECO:0000256" key="1">
    <source>
        <dbReference type="ARBA" id="ARBA00004271"/>
    </source>
</evidence>
<comment type="subcellular location">
    <subcellularLocation>
        <location evidence="1 10">Secreted</location>
        <location evidence="1 10">Extracellular space</location>
        <location evidence="1 10">Apoplast</location>
    </subcellularLocation>
</comment>
<dbReference type="InterPro" id="IPR014710">
    <property type="entry name" value="RmlC-like_jellyroll"/>
</dbReference>
<feature type="domain" description="Cupin type-1" evidence="11">
    <location>
        <begin position="51"/>
        <end position="198"/>
    </location>
</feature>
<dbReference type="CDD" id="cd02241">
    <property type="entry name" value="cupin_OxOx"/>
    <property type="match status" value="1"/>
</dbReference>
<keyword evidence="4 10" id="KW-0964">Secreted</keyword>
<feature type="binding site" evidence="7">
    <location>
        <position position="102"/>
    </location>
    <ligand>
        <name>oxalate</name>
        <dbReference type="ChEBI" id="CHEBI:30623"/>
    </ligand>
</feature>
<dbReference type="PRINTS" id="PR00325">
    <property type="entry name" value="GERMIN"/>
</dbReference>
<dbReference type="EMBL" id="GL377592">
    <property type="protein sequence ID" value="EFJ23614.1"/>
    <property type="molecule type" value="Genomic_DNA"/>
</dbReference>
<dbReference type="InterPro" id="IPR001929">
    <property type="entry name" value="Germin"/>
</dbReference>
<feature type="binding site" evidence="8">
    <location>
        <position position="100"/>
    </location>
    <ligand>
        <name>Mn(2+)</name>
        <dbReference type="ChEBI" id="CHEBI:29035"/>
    </ligand>
</feature>
<dbReference type="OMA" id="WVAMAST"/>
<evidence type="ECO:0000256" key="5">
    <source>
        <dbReference type="ARBA" id="ARBA00022723"/>
    </source>
</evidence>
<evidence type="ECO:0000256" key="4">
    <source>
        <dbReference type="ARBA" id="ARBA00022525"/>
    </source>
</evidence>
<feature type="binding site" evidence="7">
    <location>
        <position position="107"/>
    </location>
    <ligand>
        <name>oxalate</name>
        <dbReference type="ChEBI" id="CHEBI:30623"/>
    </ligand>
</feature>
<dbReference type="InParanoid" id="D8RW60"/>
<sequence length="214" mass="23473">MTSLSPLQVSCSDRDPLHDFCVADLHCPLLNNNDYSCKPYPNVTIDDFVFSGLLTPLDPSQSTSGAIATPGDVNTFPGLHTQGFSFAQLDFVERGLISPHTHPRASEFVYILHGDLYAGFVDAGNRVFARVYHAGEVMIFPRGLIHWQLNVGRGRASALAVLNSEKPGFQIISLSMFGSGIADEVLEKTFRLEAETVDRLVKFFMPIAQVVKGN</sequence>
<dbReference type="GO" id="GO:0030145">
    <property type="term" value="F:manganese ion binding"/>
    <property type="evidence" value="ECO:0007669"/>
    <property type="project" value="UniProtKB-UniRule"/>
</dbReference>
<comment type="similarity">
    <text evidence="2 10">Belongs to the germin family.</text>
</comment>
<dbReference type="Proteomes" id="UP000001514">
    <property type="component" value="Unassembled WGS sequence"/>
</dbReference>
<evidence type="ECO:0000259" key="11">
    <source>
        <dbReference type="SMART" id="SM00835"/>
    </source>
</evidence>
<evidence type="ECO:0000256" key="2">
    <source>
        <dbReference type="ARBA" id="ARBA00007456"/>
    </source>
</evidence>
<dbReference type="KEGG" id="smo:SELMODRAFT_103051"/>
<keyword evidence="5 7" id="KW-0479">Metal-binding</keyword>
<evidence type="ECO:0000256" key="9">
    <source>
        <dbReference type="PIRSR" id="PIRSR601929-3"/>
    </source>
</evidence>
<keyword evidence="3 10" id="KW-0052">Apoplast</keyword>
<evidence type="ECO:0000256" key="3">
    <source>
        <dbReference type="ARBA" id="ARBA00022523"/>
    </source>
</evidence>
<keyword evidence="9" id="KW-1015">Disulfide bond</keyword>
<dbReference type="HOGENOM" id="CLU_015790_0_3_1"/>